<dbReference type="AlphaFoldDB" id="A0A8X8GX75"/>
<comment type="function">
    <text evidence="1 5">Required for bacteriochlorophyll biosynthesis. Directly involved in the assembly of both the B875 and B800-850 pigment-protein complexes.</text>
</comment>
<keyword evidence="6" id="KW-0472">Membrane</keyword>
<proteinExistence type="inferred from homology"/>
<evidence type="ECO:0000313" key="8">
    <source>
        <dbReference type="Proteomes" id="UP000484076"/>
    </source>
</evidence>
<feature type="transmembrane region" description="Helical" evidence="6">
    <location>
        <begin position="23"/>
        <end position="44"/>
    </location>
</feature>
<keyword evidence="8" id="KW-1185">Reference proteome</keyword>
<dbReference type="RefSeq" id="WP_152824418.1">
    <property type="nucleotide sequence ID" value="NZ_WHUT02000002.1"/>
</dbReference>
<evidence type="ECO:0000313" key="7">
    <source>
        <dbReference type="EMBL" id="NUB43498.1"/>
    </source>
</evidence>
<dbReference type="EMBL" id="WHUT02000002">
    <property type="protein sequence ID" value="NUB43498.1"/>
    <property type="molecule type" value="Genomic_DNA"/>
</dbReference>
<evidence type="ECO:0000256" key="1">
    <source>
        <dbReference type="ARBA" id="ARBA00003128"/>
    </source>
</evidence>
<evidence type="ECO:0000256" key="3">
    <source>
        <dbReference type="ARBA" id="ARBA00023171"/>
    </source>
</evidence>
<dbReference type="GO" id="GO:0015979">
    <property type="term" value="P:photosynthesis"/>
    <property type="evidence" value="ECO:0007669"/>
    <property type="project" value="UniProtKB-KW"/>
</dbReference>
<keyword evidence="4 5" id="KW-0077">Bacteriochlorophyll biosynthesis</keyword>
<keyword evidence="6" id="KW-1133">Transmembrane helix</keyword>
<dbReference type="InterPro" id="IPR008800">
    <property type="entry name" value="PufQ_cyt-su"/>
</dbReference>
<dbReference type="GO" id="GO:0030494">
    <property type="term" value="P:bacteriochlorophyll biosynthetic process"/>
    <property type="evidence" value="ECO:0007669"/>
    <property type="project" value="UniProtKB-KW"/>
</dbReference>
<accession>A0A8X8GX75</accession>
<evidence type="ECO:0000256" key="5">
    <source>
        <dbReference type="PIRNR" id="PIRNR005825"/>
    </source>
</evidence>
<keyword evidence="6" id="KW-0812">Transmembrane</keyword>
<dbReference type="Proteomes" id="UP000484076">
    <property type="component" value="Unassembled WGS sequence"/>
</dbReference>
<protein>
    <recommendedName>
        <fullName evidence="5">Protein pufQ</fullName>
    </recommendedName>
</protein>
<name>A0A8X8GX75_9RHOB</name>
<comment type="caution">
    <text evidence="7">The sequence shown here is derived from an EMBL/GenBank/DDBJ whole genome shotgun (WGS) entry which is preliminary data.</text>
</comment>
<reference evidence="7" key="1">
    <citation type="submission" date="2020-05" db="EMBL/GenBank/DDBJ databases">
        <title>Fertoebacter nigrum gen. nov., sp. nov., a new member of the family Rhodobacteraceae.</title>
        <authorList>
            <person name="Szuroczki S."/>
            <person name="Abbaszade G."/>
            <person name="Buni D."/>
            <person name="Schumann P."/>
            <person name="Toth E."/>
        </authorList>
    </citation>
    <scope>NUCLEOTIDE SEQUENCE</scope>
    <source>
        <strain evidence="7">RG-N-1a</strain>
    </source>
</reference>
<evidence type="ECO:0000256" key="2">
    <source>
        <dbReference type="ARBA" id="ARBA00022531"/>
    </source>
</evidence>
<dbReference type="Pfam" id="PF05398">
    <property type="entry name" value="PufQ"/>
    <property type="match status" value="1"/>
</dbReference>
<gene>
    <name evidence="7" type="ORF">GEU84_003805</name>
</gene>
<evidence type="ECO:0000256" key="6">
    <source>
        <dbReference type="SAM" id="Phobius"/>
    </source>
</evidence>
<comment type="similarity">
    <text evidence="5">Belongs to the pufQ family.</text>
</comment>
<evidence type="ECO:0000256" key="4">
    <source>
        <dbReference type="ARBA" id="ARBA00023181"/>
    </source>
</evidence>
<dbReference type="PIRSF" id="PIRSF005825">
    <property type="entry name" value="PufQ"/>
    <property type="match status" value="1"/>
</dbReference>
<keyword evidence="2 5" id="KW-0602">Photosynthesis</keyword>
<keyword evidence="3 5" id="KW-0149">Chlorophyll biosynthesis</keyword>
<organism evidence="7 8">
    <name type="scientific">Fertoeibacter niger</name>
    <dbReference type="NCBI Taxonomy" id="2656921"/>
    <lineage>
        <taxon>Bacteria</taxon>
        <taxon>Pseudomonadati</taxon>
        <taxon>Pseudomonadota</taxon>
        <taxon>Alphaproteobacteria</taxon>
        <taxon>Rhodobacterales</taxon>
        <taxon>Paracoccaceae</taxon>
        <taxon>Fertoeibacter</taxon>
    </lineage>
</organism>
<sequence length="75" mass="8024">MSDQTANTPVPAGHAHRAPRAEFYAYFAVILAFAVPFALLGWVVQALRHGRLPKQGPLAAAWADAGAITPLIFRA</sequence>